<dbReference type="NCBIfam" id="TIGR01123">
    <property type="entry name" value="ilvE_II"/>
    <property type="match status" value="1"/>
</dbReference>
<dbReference type="GO" id="GO:0052655">
    <property type="term" value="F:L-valine-2-oxoglutarate transaminase activity"/>
    <property type="evidence" value="ECO:0007669"/>
    <property type="project" value="RHEA"/>
</dbReference>
<dbReference type="InterPro" id="IPR043131">
    <property type="entry name" value="BCAT-like_N"/>
</dbReference>
<evidence type="ECO:0000256" key="10">
    <source>
        <dbReference type="RuleBase" id="RU004516"/>
    </source>
</evidence>
<dbReference type="InterPro" id="IPR018300">
    <property type="entry name" value="Aminotrans_IV_CS"/>
</dbReference>
<protein>
    <recommendedName>
        <fullName evidence="11">Branched-chain-amino-acid aminotransferase</fullName>
        <ecNumber evidence="11">2.6.1.42</ecNumber>
    </recommendedName>
</protein>
<comment type="catalytic activity">
    <reaction evidence="11">
        <text>L-isoleucine + 2-oxoglutarate = (S)-3-methyl-2-oxopentanoate + L-glutamate</text>
        <dbReference type="Rhea" id="RHEA:24801"/>
        <dbReference type="ChEBI" id="CHEBI:16810"/>
        <dbReference type="ChEBI" id="CHEBI:29985"/>
        <dbReference type="ChEBI" id="CHEBI:35146"/>
        <dbReference type="ChEBI" id="CHEBI:58045"/>
        <dbReference type="EC" id="2.6.1.42"/>
    </reaction>
</comment>
<dbReference type="PROSITE" id="PS00770">
    <property type="entry name" value="AA_TRANSFER_CLASS_4"/>
    <property type="match status" value="1"/>
</dbReference>
<evidence type="ECO:0000256" key="2">
    <source>
        <dbReference type="ARBA" id="ARBA00009320"/>
    </source>
</evidence>
<dbReference type="GeneID" id="107450097"/>
<evidence type="ECO:0000256" key="11">
    <source>
        <dbReference type="RuleBase" id="RU004517"/>
    </source>
</evidence>
<organism evidence="12">
    <name type="scientific">Parasteatoda tepidariorum</name>
    <name type="common">Common house spider</name>
    <name type="synonym">Achaearanea tepidariorum</name>
    <dbReference type="NCBI Taxonomy" id="114398"/>
    <lineage>
        <taxon>Eukaryota</taxon>
        <taxon>Metazoa</taxon>
        <taxon>Ecdysozoa</taxon>
        <taxon>Arthropoda</taxon>
        <taxon>Chelicerata</taxon>
        <taxon>Arachnida</taxon>
        <taxon>Araneae</taxon>
        <taxon>Araneomorphae</taxon>
        <taxon>Entelegynae</taxon>
        <taxon>Araneoidea</taxon>
        <taxon>Theridiidae</taxon>
        <taxon>Parasteatoda</taxon>
    </lineage>
</organism>
<evidence type="ECO:0000256" key="7">
    <source>
        <dbReference type="ARBA" id="ARBA00023304"/>
    </source>
</evidence>
<dbReference type="EMBL" id="IAAA01000661">
    <property type="protein sequence ID" value="LAA02985.1"/>
    <property type="molecule type" value="mRNA"/>
</dbReference>
<dbReference type="InterPro" id="IPR005786">
    <property type="entry name" value="B_amino_transII"/>
</dbReference>
<evidence type="ECO:0000256" key="6">
    <source>
        <dbReference type="ARBA" id="ARBA00022898"/>
    </source>
</evidence>
<dbReference type="EC" id="2.6.1.42" evidence="11"/>
<comment type="cofactor">
    <cofactor evidence="1 10">
        <name>pyridoxal 5'-phosphate</name>
        <dbReference type="ChEBI" id="CHEBI:597326"/>
    </cofactor>
</comment>
<dbReference type="FunFam" id="3.20.10.10:FF:000004">
    <property type="entry name" value="Branched-chain-amino-acid aminotransferase"/>
    <property type="match status" value="1"/>
</dbReference>
<dbReference type="InterPro" id="IPR036038">
    <property type="entry name" value="Aminotransferase-like"/>
</dbReference>
<evidence type="ECO:0000256" key="1">
    <source>
        <dbReference type="ARBA" id="ARBA00001933"/>
    </source>
</evidence>
<dbReference type="CDD" id="cd01557">
    <property type="entry name" value="BCAT_beta_family"/>
    <property type="match status" value="1"/>
</dbReference>
<sequence>MPSIFRAVGPISRVKNEICLLRNLYSLKTAKKSTFKFSDLQINYVDEKKKSPKPDENNLLFGKVFSDHMLEIEWSEENGWGKPIIGPIHNLNLHPACKVFHYAQELFEGLKAYRSKNDKILLFRPDLNIKRLLTTAERASFPVFDENEFLKCLKKLVSIDKTWVPHKKLSSLYIRPTFIGIEPSLGIGSSKKALLFVITGPVGSYYEIGEEKPVSLLADPSFVRAWPGGVGSKKMGCNYAPTLYVQKVAEKQNFQQVLWLFGEDHQLAEVGTMNIFVYLINSNGDHELITPPLDGTILPGITRQSLLDLANKWGEFKVSERNITMKEIILAKRENRLLEMFGSGTACVVSPVGSISYLGNTITIPTIESAHSLHRRFSNELINIQYGNIKSEWSVPVD</sequence>
<dbReference type="GO" id="GO:0052656">
    <property type="term" value="F:L-isoleucine-2-oxoglutarate transaminase activity"/>
    <property type="evidence" value="ECO:0007669"/>
    <property type="project" value="RHEA"/>
</dbReference>
<dbReference type="NCBIfam" id="NF009897">
    <property type="entry name" value="PRK13357.1"/>
    <property type="match status" value="1"/>
</dbReference>
<dbReference type="InterPro" id="IPR001544">
    <property type="entry name" value="Aminotrans_IV"/>
</dbReference>
<evidence type="ECO:0000256" key="5">
    <source>
        <dbReference type="ARBA" id="ARBA00022679"/>
    </source>
</evidence>
<comment type="catalytic activity">
    <reaction evidence="11">
        <text>L-leucine + 2-oxoglutarate = 4-methyl-2-oxopentanoate + L-glutamate</text>
        <dbReference type="Rhea" id="RHEA:18321"/>
        <dbReference type="ChEBI" id="CHEBI:16810"/>
        <dbReference type="ChEBI" id="CHEBI:17865"/>
        <dbReference type="ChEBI" id="CHEBI:29985"/>
        <dbReference type="ChEBI" id="CHEBI:57427"/>
        <dbReference type="EC" id="2.6.1.42"/>
    </reaction>
</comment>
<dbReference type="GO" id="GO:0009098">
    <property type="term" value="P:L-leucine biosynthetic process"/>
    <property type="evidence" value="ECO:0007669"/>
    <property type="project" value="TreeGrafter"/>
</dbReference>
<dbReference type="InterPro" id="IPR033939">
    <property type="entry name" value="BCAT_family"/>
</dbReference>
<keyword evidence="6 10" id="KW-0663">Pyridoxal phosphate</keyword>
<dbReference type="GO" id="GO:0052654">
    <property type="term" value="F:L-leucine-2-oxoglutarate transaminase activity"/>
    <property type="evidence" value="ECO:0007669"/>
    <property type="project" value="RHEA"/>
</dbReference>
<keyword evidence="4 11" id="KW-0028">Amino-acid biosynthesis</keyword>
<dbReference type="PANTHER" id="PTHR11825">
    <property type="entry name" value="SUBGROUP IIII AMINOTRANSFERASE"/>
    <property type="match status" value="1"/>
</dbReference>
<evidence type="ECO:0000256" key="8">
    <source>
        <dbReference type="PIRSR" id="PIRSR006468-1"/>
    </source>
</evidence>
<dbReference type="FunFam" id="3.30.470.10:FF:000002">
    <property type="entry name" value="Branched-chain-amino-acid aminotransferase"/>
    <property type="match status" value="1"/>
</dbReference>
<dbReference type="Gene3D" id="3.30.470.10">
    <property type="match status" value="1"/>
</dbReference>
<dbReference type="Pfam" id="PF01063">
    <property type="entry name" value="Aminotran_4"/>
    <property type="match status" value="1"/>
</dbReference>
<keyword evidence="3 11" id="KW-0032">Aminotransferase</keyword>
<dbReference type="SUPFAM" id="SSF56752">
    <property type="entry name" value="D-aminoacid aminotransferase-like PLP-dependent enzymes"/>
    <property type="match status" value="1"/>
</dbReference>
<comment type="similarity">
    <text evidence="2 9">Belongs to the class-IV pyridoxal-phosphate-dependent aminotransferase family.</text>
</comment>
<keyword evidence="5 11" id="KW-0808">Transferase</keyword>
<comment type="catalytic activity">
    <reaction evidence="11">
        <text>L-valine + 2-oxoglutarate = 3-methyl-2-oxobutanoate + L-glutamate</text>
        <dbReference type="Rhea" id="RHEA:24813"/>
        <dbReference type="ChEBI" id="CHEBI:11851"/>
        <dbReference type="ChEBI" id="CHEBI:16810"/>
        <dbReference type="ChEBI" id="CHEBI:29985"/>
        <dbReference type="ChEBI" id="CHEBI:57762"/>
        <dbReference type="EC" id="2.6.1.42"/>
    </reaction>
</comment>
<reference evidence="12" key="1">
    <citation type="journal article" date="2016" name="Mol. Ecol. Resour.">
        <title>Evaluation of the impact of RNA preservation methods of spiders for de novo transcriptome assembly.</title>
        <authorList>
            <person name="Kono N."/>
            <person name="Nakamura H."/>
            <person name="Ito Y."/>
            <person name="Tomita M."/>
            <person name="Arakawa K."/>
        </authorList>
    </citation>
    <scope>NUCLEOTIDE SEQUENCE</scope>
    <source>
        <tissue evidence="12">Whole body</tissue>
    </source>
</reference>
<dbReference type="PIRSF" id="PIRSF006468">
    <property type="entry name" value="BCAT1"/>
    <property type="match status" value="1"/>
</dbReference>
<evidence type="ECO:0000313" key="12">
    <source>
        <dbReference type="EMBL" id="LAA02985.1"/>
    </source>
</evidence>
<evidence type="ECO:0000256" key="3">
    <source>
        <dbReference type="ARBA" id="ARBA00022576"/>
    </source>
</evidence>
<dbReference type="KEGG" id="ptep:107450097"/>
<dbReference type="Gene3D" id="3.20.10.10">
    <property type="entry name" value="D-amino Acid Aminotransferase, subunit A, domain 2"/>
    <property type="match status" value="1"/>
</dbReference>
<evidence type="ECO:0000256" key="9">
    <source>
        <dbReference type="RuleBase" id="RU004106"/>
    </source>
</evidence>
<evidence type="ECO:0000256" key="4">
    <source>
        <dbReference type="ARBA" id="ARBA00022605"/>
    </source>
</evidence>
<dbReference type="RefSeq" id="XP_042898071.1">
    <property type="nucleotide sequence ID" value="XM_043042137.2"/>
</dbReference>
<dbReference type="PANTHER" id="PTHR11825:SF44">
    <property type="entry name" value="BRANCHED-CHAIN-AMINO-ACID AMINOTRANSFERASE"/>
    <property type="match status" value="1"/>
</dbReference>
<dbReference type="OMA" id="TDFRFIA"/>
<dbReference type="InterPro" id="IPR043132">
    <property type="entry name" value="BCAT-like_C"/>
</dbReference>
<proteinExistence type="evidence at transcript level"/>
<dbReference type="AlphaFoldDB" id="A0A2L2Y766"/>
<dbReference type="GO" id="GO:0009099">
    <property type="term" value="P:L-valine biosynthetic process"/>
    <property type="evidence" value="ECO:0007669"/>
    <property type="project" value="TreeGrafter"/>
</dbReference>
<feature type="modified residue" description="N6-(pyridoxal phosphate)lysine" evidence="8">
    <location>
        <position position="234"/>
    </location>
</feature>
<dbReference type="GO" id="GO:0005739">
    <property type="term" value="C:mitochondrion"/>
    <property type="evidence" value="ECO:0007669"/>
    <property type="project" value="TreeGrafter"/>
</dbReference>
<name>A0A2L2Y766_PARTP</name>
<keyword evidence="7 11" id="KW-0100">Branched-chain amino acid biosynthesis</keyword>
<dbReference type="OrthoDB" id="1732691at2759"/>
<accession>A0A2L2Y766</accession>